<comment type="caution">
    <text evidence="1">The sequence shown here is derived from an EMBL/GenBank/DDBJ whole genome shotgun (WGS) entry which is preliminary data.</text>
</comment>
<sequence length="48" mass="5881">MAIAVKKRWKNCWRFWHRLKSSIIMLFMIAFLRELTSEERNLPNASKE</sequence>
<organism evidence="1">
    <name type="scientific">Xenorhabdus bovienii str. puntauvense</name>
    <dbReference type="NCBI Taxonomy" id="1398201"/>
    <lineage>
        <taxon>Bacteria</taxon>
        <taxon>Pseudomonadati</taxon>
        <taxon>Pseudomonadota</taxon>
        <taxon>Gammaproteobacteria</taxon>
        <taxon>Enterobacterales</taxon>
        <taxon>Morganellaceae</taxon>
        <taxon>Xenorhabdus</taxon>
    </lineage>
</organism>
<proteinExistence type="predicted"/>
<reference evidence="1" key="1">
    <citation type="submission" date="2013-07" db="EMBL/GenBank/DDBJ databases">
        <title>Sub-species coevolution in mutualistic symbiosis.</title>
        <authorList>
            <person name="Murfin K."/>
            <person name="Klassen J."/>
            <person name="Lee M."/>
            <person name="Forst S."/>
            <person name="Stock P."/>
            <person name="Goodrich-Blair H."/>
        </authorList>
    </citation>
    <scope>NUCLEOTIDE SEQUENCE [LARGE SCALE GENOMIC DNA]</scope>
    <source>
        <strain evidence="1">Puntauvense</strain>
    </source>
</reference>
<accession>A0A077NNI7</accession>
<evidence type="ECO:0000313" key="1">
    <source>
        <dbReference type="EMBL" id="CDG99205.1"/>
    </source>
</evidence>
<dbReference type="EMBL" id="CBSW010000284">
    <property type="protein sequence ID" value="CDG99205.1"/>
    <property type="molecule type" value="Genomic_DNA"/>
</dbReference>
<protein>
    <submittedName>
        <fullName evidence="1">Uncharacterized protein</fullName>
    </submittedName>
</protein>
<dbReference type="HOGENOM" id="CLU_3159454_0_0_6"/>
<name>A0A077NNI7_XENBV</name>
<gene>
    <name evidence="1" type="ORF">XBP1_770013</name>
</gene>
<dbReference type="AlphaFoldDB" id="A0A077NNI7"/>
<dbReference type="Proteomes" id="UP000028511">
    <property type="component" value="Unassembled WGS sequence"/>
</dbReference>